<keyword evidence="3" id="KW-0472">Membrane</keyword>
<protein>
    <submittedName>
        <fullName evidence="4">Type II secretion system protein</fullName>
    </submittedName>
</protein>
<accession>A0AAI8MZY1</accession>
<organism evidence="4 5">
    <name type="scientific">Bacillus siamensis</name>
    <dbReference type="NCBI Taxonomy" id="659243"/>
    <lineage>
        <taxon>Bacteria</taxon>
        <taxon>Bacillati</taxon>
        <taxon>Bacillota</taxon>
        <taxon>Bacilli</taxon>
        <taxon>Bacillales</taxon>
        <taxon>Bacillaceae</taxon>
        <taxon>Bacillus</taxon>
        <taxon>Bacillus amyloliquefaciens group</taxon>
    </lineage>
</organism>
<dbReference type="Proteomes" id="UP000234366">
    <property type="component" value="Chromosome"/>
</dbReference>
<evidence type="ECO:0000256" key="1">
    <source>
        <dbReference type="ARBA" id="ARBA00004241"/>
    </source>
</evidence>
<dbReference type="NCBIfam" id="NF041013">
    <property type="entry name" value="T4P_ComGE"/>
    <property type="match status" value="1"/>
</dbReference>
<keyword evidence="5" id="KW-1185">Reference proteome</keyword>
<keyword evidence="2" id="KW-0178">Competence</keyword>
<dbReference type="InterPro" id="IPR012902">
    <property type="entry name" value="N_methyl_site"/>
</dbReference>
<keyword evidence="3" id="KW-0812">Transmembrane</keyword>
<feature type="transmembrane region" description="Helical" evidence="3">
    <location>
        <begin position="17"/>
        <end position="36"/>
    </location>
</feature>
<dbReference type="GO" id="GO:0030420">
    <property type="term" value="P:establishment of competence for transformation"/>
    <property type="evidence" value="ECO:0007669"/>
    <property type="project" value="UniProtKB-KW"/>
</dbReference>
<dbReference type="KEGG" id="bsia:CWD84_09440"/>
<dbReference type="GO" id="GO:0009986">
    <property type="term" value="C:cell surface"/>
    <property type="evidence" value="ECO:0007669"/>
    <property type="project" value="UniProtKB-SubCell"/>
</dbReference>
<dbReference type="EMBL" id="CP025001">
    <property type="protein sequence ID" value="AUJ77006.1"/>
    <property type="molecule type" value="Genomic_DNA"/>
</dbReference>
<dbReference type="RefSeq" id="WP_060964766.1">
    <property type="nucleotide sequence ID" value="NZ_CP025001.1"/>
</dbReference>
<evidence type="ECO:0000313" key="4">
    <source>
        <dbReference type="EMBL" id="AUJ77006.1"/>
    </source>
</evidence>
<evidence type="ECO:0000256" key="3">
    <source>
        <dbReference type="SAM" id="Phobius"/>
    </source>
</evidence>
<name>A0AAI8MZY1_9BACI</name>
<sequence length="104" mass="11886">MQNGSKGFSTIETLSAMAIWLFLMISIVPVWTDLLTDNLKTEERQKARQLLQERISAYMMSGKKQPSPGVTWKEEGDYYKVCAAVRGEKEMCLSILKTDWLYAS</sequence>
<evidence type="ECO:0000256" key="2">
    <source>
        <dbReference type="ARBA" id="ARBA00023287"/>
    </source>
</evidence>
<dbReference type="AlphaFoldDB" id="A0AAI8MZY1"/>
<dbReference type="PROSITE" id="PS00409">
    <property type="entry name" value="PROKAR_NTER_METHYL"/>
    <property type="match status" value="1"/>
</dbReference>
<keyword evidence="3" id="KW-1133">Transmembrane helix</keyword>
<evidence type="ECO:0000313" key="5">
    <source>
        <dbReference type="Proteomes" id="UP000234366"/>
    </source>
</evidence>
<gene>
    <name evidence="4" type="ORF">CWD84_09440</name>
</gene>
<comment type="subcellular location">
    <subcellularLocation>
        <location evidence="1">Cell surface</location>
    </subcellularLocation>
</comment>
<dbReference type="InterPro" id="IPR053468">
    <property type="entry name" value="ComGE-like"/>
</dbReference>
<reference evidence="4 5" key="1">
    <citation type="submission" date="2017-11" db="EMBL/GenBank/DDBJ databases">
        <title>Genome sequence and genome mining of multiple bioactive secondary metabolites from a deep sea-derived Bacillus siamensis SCSIO 05746.</title>
        <authorList>
            <person name="Pan H.-Q."/>
            <person name="Ju J.-H."/>
        </authorList>
    </citation>
    <scope>NUCLEOTIDE SEQUENCE [LARGE SCALE GENOMIC DNA]</scope>
    <source>
        <strain evidence="4 5">SCSIO 05746</strain>
    </source>
</reference>
<proteinExistence type="predicted"/>